<accession>A0ABU7FZN2</accession>
<evidence type="ECO:0000313" key="12">
    <source>
        <dbReference type="EMBL" id="MEE1672637.1"/>
    </source>
</evidence>
<evidence type="ECO:0000256" key="9">
    <source>
        <dbReference type="NCBIfam" id="TIGR01128"/>
    </source>
</evidence>
<reference evidence="13" key="1">
    <citation type="submission" date="2023-07" db="EMBL/GenBank/DDBJ databases">
        <title>Draft genome sequence of Agarivorans aestuarii strain ZMCS4, a CAZymes producing bacteria isolated from the marine brown algae Clodostephus spongiosus.</title>
        <authorList>
            <person name="Lorente B."/>
            <person name="Cabral C."/>
            <person name="Frias J."/>
            <person name="Faria J."/>
            <person name="Toubarro D."/>
        </authorList>
    </citation>
    <scope>NUCLEOTIDE SEQUENCE [LARGE SCALE GENOMIC DNA]</scope>
    <source>
        <strain evidence="13">ZMCS4</strain>
    </source>
</reference>
<sequence length="336" mass="38540">MRIYADRLSQQNVANYGCYLVAGEEPLIKLESIDSIRQQLKQQGLAEERIKFTFDAEFQWPDVFDAMSELSLFSQYRLIELQLDRVPDKAIQNQLDELLPLINPETRFLLSLPKLTKANEKQNWYKFFDQQGLVVLIYPPEGGQLHAWVRQRLGQHQLPASNDLISLLLHYYEGNLLALNQAISTISLRWGQQLPTLKEIEAGLSHANHFSSFQLVDALLGGDFQRSLLIIKQLQLEGEEPTLINWGLDKEFKLLQLLQEQPTSHHSSLFKQHGVWNKRQGLVSSAAKRYSPQQVNAARMQVAEIDKAIKQFAGDHAWHQLERLVFELASPAVKHA</sequence>
<proteinExistence type="inferred from homology"/>
<feature type="domain" description="DNA polymerase III delta N-terminal" evidence="10">
    <location>
        <begin position="19"/>
        <end position="135"/>
    </location>
</feature>
<protein>
    <recommendedName>
        <fullName evidence="2 9">DNA polymerase III subunit delta</fullName>
        <ecNumber evidence="1 9">2.7.7.7</ecNumber>
    </recommendedName>
</protein>
<dbReference type="EMBL" id="JAYDYW010000004">
    <property type="protein sequence ID" value="MEE1672637.1"/>
    <property type="molecule type" value="Genomic_DNA"/>
</dbReference>
<evidence type="ECO:0000256" key="3">
    <source>
        <dbReference type="ARBA" id="ARBA00022679"/>
    </source>
</evidence>
<comment type="catalytic activity">
    <reaction evidence="8">
        <text>DNA(n) + a 2'-deoxyribonucleoside 5'-triphosphate = DNA(n+1) + diphosphate</text>
        <dbReference type="Rhea" id="RHEA:22508"/>
        <dbReference type="Rhea" id="RHEA-COMP:17339"/>
        <dbReference type="Rhea" id="RHEA-COMP:17340"/>
        <dbReference type="ChEBI" id="CHEBI:33019"/>
        <dbReference type="ChEBI" id="CHEBI:61560"/>
        <dbReference type="ChEBI" id="CHEBI:173112"/>
        <dbReference type="EC" id="2.7.7.7"/>
    </reaction>
</comment>
<dbReference type="InterPro" id="IPR010372">
    <property type="entry name" value="DNA_pol3_delta_N"/>
</dbReference>
<dbReference type="Gene3D" id="3.40.50.300">
    <property type="entry name" value="P-loop containing nucleotide triphosphate hydrolases"/>
    <property type="match status" value="1"/>
</dbReference>
<dbReference type="InterPro" id="IPR032780">
    <property type="entry name" value="DNA_pol3_delt_C"/>
</dbReference>
<dbReference type="InterPro" id="IPR008921">
    <property type="entry name" value="DNA_pol3_clamp-load_cplx_C"/>
</dbReference>
<name>A0ABU7FZN2_9ALTE</name>
<organism evidence="12 13">
    <name type="scientific">Agarivorans aestuarii</name>
    <dbReference type="NCBI Taxonomy" id="1563703"/>
    <lineage>
        <taxon>Bacteria</taxon>
        <taxon>Pseudomonadati</taxon>
        <taxon>Pseudomonadota</taxon>
        <taxon>Gammaproteobacteria</taxon>
        <taxon>Alteromonadales</taxon>
        <taxon>Alteromonadaceae</taxon>
        <taxon>Agarivorans</taxon>
    </lineage>
</organism>
<evidence type="ECO:0000256" key="8">
    <source>
        <dbReference type="ARBA" id="ARBA00049244"/>
    </source>
</evidence>
<keyword evidence="13" id="KW-1185">Reference proteome</keyword>
<dbReference type="SUPFAM" id="SSF48019">
    <property type="entry name" value="post-AAA+ oligomerization domain-like"/>
    <property type="match status" value="1"/>
</dbReference>
<evidence type="ECO:0000259" key="10">
    <source>
        <dbReference type="Pfam" id="PF06144"/>
    </source>
</evidence>
<keyword evidence="6" id="KW-0239">DNA-directed DNA polymerase</keyword>
<dbReference type="Pfam" id="PF06144">
    <property type="entry name" value="DNA_pol3_delta"/>
    <property type="match status" value="1"/>
</dbReference>
<dbReference type="PANTHER" id="PTHR34388:SF1">
    <property type="entry name" value="DNA POLYMERASE III SUBUNIT DELTA"/>
    <property type="match status" value="1"/>
</dbReference>
<dbReference type="GO" id="GO:0003887">
    <property type="term" value="F:DNA-directed DNA polymerase activity"/>
    <property type="evidence" value="ECO:0007669"/>
    <property type="project" value="UniProtKB-EC"/>
</dbReference>
<dbReference type="RefSeq" id="WP_329774088.1">
    <property type="nucleotide sequence ID" value="NZ_JAYDYW010000004.1"/>
</dbReference>
<dbReference type="InterPro" id="IPR005790">
    <property type="entry name" value="DNA_polIII_delta"/>
</dbReference>
<evidence type="ECO:0000256" key="7">
    <source>
        <dbReference type="ARBA" id="ARBA00034754"/>
    </source>
</evidence>
<evidence type="ECO:0000256" key="2">
    <source>
        <dbReference type="ARBA" id="ARBA00017703"/>
    </source>
</evidence>
<feature type="domain" description="DNA polymerase III subunit delta C-terminal" evidence="11">
    <location>
        <begin position="213"/>
        <end position="329"/>
    </location>
</feature>
<evidence type="ECO:0000256" key="4">
    <source>
        <dbReference type="ARBA" id="ARBA00022695"/>
    </source>
</evidence>
<dbReference type="SUPFAM" id="SSF52540">
    <property type="entry name" value="P-loop containing nucleoside triphosphate hydrolases"/>
    <property type="match status" value="1"/>
</dbReference>
<dbReference type="Proteomes" id="UP001310248">
    <property type="component" value="Unassembled WGS sequence"/>
</dbReference>
<dbReference type="PANTHER" id="PTHR34388">
    <property type="entry name" value="DNA POLYMERASE III SUBUNIT DELTA"/>
    <property type="match status" value="1"/>
</dbReference>
<dbReference type="Gene3D" id="1.10.8.60">
    <property type="match status" value="1"/>
</dbReference>
<dbReference type="Pfam" id="PF14840">
    <property type="entry name" value="DNA_pol3_delt_C"/>
    <property type="match status" value="1"/>
</dbReference>
<gene>
    <name evidence="12" type="primary">holA</name>
    <name evidence="12" type="ORF">SNR37_002040</name>
</gene>
<evidence type="ECO:0000313" key="13">
    <source>
        <dbReference type="Proteomes" id="UP001310248"/>
    </source>
</evidence>
<dbReference type="CDD" id="cd18138">
    <property type="entry name" value="HLD_clamp_pol_III_delta"/>
    <property type="match status" value="1"/>
</dbReference>
<dbReference type="Gene3D" id="1.20.272.10">
    <property type="match status" value="1"/>
</dbReference>
<keyword evidence="4 12" id="KW-0548">Nucleotidyltransferase</keyword>
<evidence type="ECO:0000259" key="11">
    <source>
        <dbReference type="Pfam" id="PF14840"/>
    </source>
</evidence>
<comment type="caution">
    <text evidence="12">The sequence shown here is derived from an EMBL/GenBank/DDBJ whole genome shotgun (WGS) entry which is preliminary data.</text>
</comment>
<keyword evidence="5" id="KW-0235">DNA replication</keyword>
<keyword evidence="3 12" id="KW-0808">Transferase</keyword>
<evidence type="ECO:0000256" key="6">
    <source>
        <dbReference type="ARBA" id="ARBA00022932"/>
    </source>
</evidence>
<dbReference type="EC" id="2.7.7.7" evidence="1 9"/>
<evidence type="ECO:0000256" key="5">
    <source>
        <dbReference type="ARBA" id="ARBA00022705"/>
    </source>
</evidence>
<comment type="similarity">
    <text evidence="7">Belongs to the DNA polymerase HolA subunit family.</text>
</comment>
<dbReference type="InterPro" id="IPR027417">
    <property type="entry name" value="P-loop_NTPase"/>
</dbReference>
<dbReference type="NCBIfam" id="TIGR01128">
    <property type="entry name" value="holA"/>
    <property type="match status" value="1"/>
</dbReference>
<evidence type="ECO:0000256" key="1">
    <source>
        <dbReference type="ARBA" id="ARBA00012417"/>
    </source>
</evidence>